<dbReference type="WBParaSite" id="ECPE_0000106501-mRNA-1">
    <property type="protein sequence ID" value="ECPE_0000106501-mRNA-1"/>
    <property type="gene ID" value="ECPE_0000106501"/>
</dbReference>
<organism evidence="3">
    <name type="scientific">Echinostoma caproni</name>
    <dbReference type="NCBI Taxonomy" id="27848"/>
    <lineage>
        <taxon>Eukaryota</taxon>
        <taxon>Metazoa</taxon>
        <taxon>Spiralia</taxon>
        <taxon>Lophotrochozoa</taxon>
        <taxon>Platyhelminthes</taxon>
        <taxon>Trematoda</taxon>
        <taxon>Digenea</taxon>
        <taxon>Plagiorchiida</taxon>
        <taxon>Echinostomata</taxon>
        <taxon>Echinostomatoidea</taxon>
        <taxon>Echinostomatidae</taxon>
        <taxon>Echinostoma</taxon>
    </lineage>
</organism>
<proteinExistence type="predicted"/>
<protein>
    <submittedName>
        <fullName evidence="3">Transposase</fullName>
    </submittedName>
</protein>
<name>A0A183A280_9TREM</name>
<dbReference type="Proteomes" id="UP000272942">
    <property type="component" value="Unassembled WGS sequence"/>
</dbReference>
<reference evidence="3" key="1">
    <citation type="submission" date="2016-06" db="UniProtKB">
        <authorList>
            <consortium name="WormBaseParasite"/>
        </authorList>
    </citation>
    <scope>IDENTIFICATION</scope>
</reference>
<keyword evidence="2" id="KW-1185">Reference proteome</keyword>
<evidence type="ECO:0000313" key="3">
    <source>
        <dbReference type="WBParaSite" id="ECPE_0000106501-mRNA-1"/>
    </source>
</evidence>
<sequence>MRNVRPGHSRDSFMIGIFPLARNVDMFVDSLDLGYDYDDMLFGKHAHNHMPPIRAYV</sequence>
<dbReference type="EMBL" id="UZAN01005082">
    <property type="protein sequence ID" value="VDP32762.1"/>
    <property type="molecule type" value="Genomic_DNA"/>
</dbReference>
<evidence type="ECO:0000313" key="2">
    <source>
        <dbReference type="Proteomes" id="UP000272942"/>
    </source>
</evidence>
<accession>A0A183A280</accession>
<dbReference type="AlphaFoldDB" id="A0A183A280"/>
<evidence type="ECO:0000313" key="1">
    <source>
        <dbReference type="EMBL" id="VDP32762.1"/>
    </source>
</evidence>
<gene>
    <name evidence="1" type="ORF">ECPE_LOCUS1066</name>
</gene>
<reference evidence="1 2" key="2">
    <citation type="submission" date="2018-11" db="EMBL/GenBank/DDBJ databases">
        <authorList>
            <consortium name="Pathogen Informatics"/>
        </authorList>
    </citation>
    <scope>NUCLEOTIDE SEQUENCE [LARGE SCALE GENOMIC DNA]</scope>
    <source>
        <strain evidence="1 2">Egypt</strain>
    </source>
</reference>